<reference evidence="3 4" key="2">
    <citation type="journal article" date="2014" name="BMC Genomics">
        <title>An improved genome of the model marine alga Ostreococcus tauri unfolds by assessing Illumina de novo assemblies.</title>
        <authorList>
            <person name="Blanc-Mathieu R."/>
            <person name="Verhelst B."/>
            <person name="Derelle E."/>
            <person name="Rombauts S."/>
            <person name="Bouget F.Y."/>
            <person name="Carre I."/>
            <person name="Chateau A."/>
            <person name="Eyre-Walker A."/>
            <person name="Grimsley N."/>
            <person name="Moreau H."/>
            <person name="Piegu B."/>
            <person name="Rivals E."/>
            <person name="Schackwitz W."/>
            <person name="Van de Peer Y."/>
            <person name="Piganeau G."/>
        </authorList>
    </citation>
    <scope>NUCLEOTIDE SEQUENCE [LARGE SCALE GENOMIC DNA]</scope>
    <source>
        <strain evidence="4">OTTH 0595 / CCAP 157/2 / RCC745</strain>
    </source>
</reference>
<dbReference type="GO" id="GO:0003755">
    <property type="term" value="F:peptidyl-prolyl cis-trans isomerase activity"/>
    <property type="evidence" value="ECO:0007669"/>
    <property type="project" value="InterPro"/>
</dbReference>
<dbReference type="Gene3D" id="2.40.100.10">
    <property type="entry name" value="Cyclophilin-like"/>
    <property type="match status" value="1"/>
</dbReference>
<name>A0A090LXV4_OSTTA</name>
<dbReference type="PANTHER" id="PTHR11071:SF561">
    <property type="entry name" value="PEPTIDYL-PROLYL CIS-TRANS ISOMERASE D-RELATED"/>
    <property type="match status" value="1"/>
</dbReference>
<dbReference type="RefSeq" id="XP_022838206.1">
    <property type="nucleotide sequence ID" value="XM_022985316.1"/>
</dbReference>
<dbReference type="Pfam" id="PF00160">
    <property type="entry name" value="Pro_isomerase"/>
    <property type="match status" value="1"/>
</dbReference>
<keyword evidence="4" id="KW-1185">Reference proteome</keyword>
<dbReference type="GO" id="GO:0016018">
    <property type="term" value="F:cyclosporin A binding"/>
    <property type="evidence" value="ECO:0007669"/>
    <property type="project" value="TreeGrafter"/>
</dbReference>
<dbReference type="Proteomes" id="UP000009170">
    <property type="component" value="Unassembled WGS sequence"/>
</dbReference>
<dbReference type="KEGG" id="ota:OT_ostta01g02410"/>
<dbReference type="Gene3D" id="3.50.4.10">
    <property type="entry name" value="Hepatocyte Growth Factor"/>
    <property type="match status" value="1"/>
</dbReference>
<evidence type="ECO:0000313" key="3">
    <source>
        <dbReference type="EMBL" id="CEF96636.1"/>
    </source>
</evidence>
<dbReference type="SUPFAM" id="SSF50891">
    <property type="entry name" value="Cyclophilin-like"/>
    <property type="match status" value="1"/>
</dbReference>
<sequence length="357" mass="37899">MRPGRVRSAHALSARARALRRAASVLGVVLACACARRLVAHSPSASATKLVLDEEPTRDYVVNAREVGTGVCGATTGTSTELDGAVVRWGSEHVVADATACCEACSDASGCNVWVWCSDADGCGGDRKFGECWLKKRTDAAKAMSAALVRRDRSRWTSGALFSEAEATEAAAEARLLETARAAVRDAKGNQRVYLDVAIDEEPAKRIEFVLYAEVSPLASENFRRMCALEPSAEYTWVGSKFYRILDRFIDQTGPQGITGSAVNPNGTFDDDKGGLQLKHDRPGLLSVANAGPNTNTGHFSIVMAPAPHLDGSYVIFGEVVSGLEHAWAINALATESGDPSPRVARITAAGVLETSS</sequence>
<comment type="similarity">
    <text evidence="1">Belongs to the cyclophilin-type PPIase family.</text>
</comment>
<dbReference type="InParanoid" id="A0A090LXV4"/>
<reference evidence="4" key="1">
    <citation type="journal article" date="2006" name="Proc. Natl. Acad. Sci. U.S.A.">
        <title>Genome analysis of the smallest free-living eukaryote Ostreococcus tauri unveils many unique features.</title>
        <authorList>
            <person name="Derelle E."/>
            <person name="Ferraz C."/>
            <person name="Rombauts S."/>
            <person name="Rouze P."/>
            <person name="Worden A.Z."/>
            <person name="Robbens S."/>
            <person name="Partensky F."/>
            <person name="Degroeve S."/>
            <person name="Echeynie S."/>
            <person name="Cooke R."/>
            <person name="Saeys Y."/>
            <person name="Wuyts J."/>
            <person name="Jabbari K."/>
            <person name="Bowler C."/>
            <person name="Panaud O."/>
            <person name="Piegu B."/>
            <person name="Ball S.G."/>
            <person name="Ral J.-P."/>
            <person name="Bouget F.-Y."/>
            <person name="Piganeau G."/>
            <person name="De Baets B."/>
            <person name="Picard A."/>
            <person name="Delseny M."/>
            <person name="Demaille J."/>
            <person name="Van de Peer Y."/>
            <person name="Moreau H."/>
        </authorList>
    </citation>
    <scope>NUCLEOTIDE SEQUENCE [LARGE SCALE GENOMIC DNA]</scope>
    <source>
        <strain evidence="4">OTTH 0595 / CCAP 157/2 / RCC745</strain>
    </source>
</reference>
<dbReference type="PRINTS" id="PR00153">
    <property type="entry name" value="CSAPPISMRASE"/>
</dbReference>
<dbReference type="GeneID" id="9834840"/>
<dbReference type="InterPro" id="IPR029000">
    <property type="entry name" value="Cyclophilin-like_dom_sf"/>
</dbReference>
<dbReference type="InterPro" id="IPR002130">
    <property type="entry name" value="Cyclophilin-type_PPIase_dom"/>
</dbReference>
<evidence type="ECO:0000256" key="1">
    <source>
        <dbReference type="ARBA" id="ARBA00007365"/>
    </source>
</evidence>
<dbReference type="OrthoDB" id="193499at2759"/>
<accession>A0A090LXV4</accession>
<dbReference type="PROSITE" id="PS51257">
    <property type="entry name" value="PROKAR_LIPOPROTEIN"/>
    <property type="match status" value="1"/>
</dbReference>
<organism evidence="3 4">
    <name type="scientific">Ostreococcus tauri</name>
    <name type="common">Marine green alga</name>
    <dbReference type="NCBI Taxonomy" id="70448"/>
    <lineage>
        <taxon>Eukaryota</taxon>
        <taxon>Viridiplantae</taxon>
        <taxon>Chlorophyta</taxon>
        <taxon>Mamiellophyceae</taxon>
        <taxon>Mamiellales</taxon>
        <taxon>Bathycoccaceae</taxon>
        <taxon>Ostreococcus</taxon>
    </lineage>
</organism>
<dbReference type="PANTHER" id="PTHR11071">
    <property type="entry name" value="PEPTIDYL-PROLYL CIS-TRANS ISOMERASE"/>
    <property type="match status" value="1"/>
</dbReference>
<dbReference type="EMBL" id="CAID01000001">
    <property type="protein sequence ID" value="CEF96636.1"/>
    <property type="molecule type" value="Genomic_DNA"/>
</dbReference>
<dbReference type="PROSITE" id="PS50072">
    <property type="entry name" value="CSA_PPIASE_2"/>
    <property type="match status" value="1"/>
</dbReference>
<dbReference type="InterPro" id="IPR003609">
    <property type="entry name" value="Pan_app"/>
</dbReference>
<dbReference type="STRING" id="70448.A0A090LXV4"/>
<feature type="domain" description="PPIase cyclophilin-type" evidence="2">
    <location>
        <begin position="194"/>
        <end position="352"/>
    </location>
</feature>
<gene>
    <name evidence="3" type="ORF">OT_ostta01g02410</name>
</gene>
<dbReference type="GO" id="GO:0005737">
    <property type="term" value="C:cytoplasm"/>
    <property type="evidence" value="ECO:0007669"/>
    <property type="project" value="TreeGrafter"/>
</dbReference>
<protein>
    <submittedName>
        <fullName evidence="3">Cyclophilin-like peptidyl-prolyl cis-trans isomerase domain</fullName>
    </submittedName>
</protein>
<comment type="caution">
    <text evidence="3">The sequence shown here is derived from an EMBL/GenBank/DDBJ whole genome shotgun (WGS) entry which is preliminary data.</text>
</comment>
<dbReference type="AlphaFoldDB" id="A0A090LXV4"/>
<dbReference type="GO" id="GO:0006457">
    <property type="term" value="P:protein folding"/>
    <property type="evidence" value="ECO:0007669"/>
    <property type="project" value="TreeGrafter"/>
</dbReference>
<dbReference type="Pfam" id="PF14295">
    <property type="entry name" value="PAN_4"/>
    <property type="match status" value="1"/>
</dbReference>
<proteinExistence type="inferred from homology"/>
<evidence type="ECO:0000313" key="4">
    <source>
        <dbReference type="Proteomes" id="UP000009170"/>
    </source>
</evidence>
<evidence type="ECO:0000259" key="2">
    <source>
        <dbReference type="PROSITE" id="PS50072"/>
    </source>
</evidence>